<gene>
    <name evidence="2" type="primary">DOCK6</name>
</gene>
<dbReference type="GO" id="GO:0007264">
    <property type="term" value="P:small GTPase-mediated signal transduction"/>
    <property type="evidence" value="ECO:0007669"/>
    <property type="project" value="InterPro"/>
</dbReference>
<dbReference type="GeneTree" id="ENSGT00940000159313"/>
<dbReference type="Ensembl" id="ENSGEVT00005020963.1">
    <property type="protein sequence ID" value="ENSGEVP00005019957.1"/>
    <property type="gene ID" value="ENSGEVG00005013294.1"/>
</dbReference>
<reference evidence="2" key="2">
    <citation type="submission" date="2025-09" db="UniProtKB">
        <authorList>
            <consortium name="Ensembl"/>
        </authorList>
    </citation>
    <scope>IDENTIFICATION</scope>
</reference>
<dbReference type="PANTHER" id="PTHR23317:SF65">
    <property type="entry name" value="DEDICATOR OF CYTOKINESIS PROTEIN 6"/>
    <property type="match status" value="1"/>
</dbReference>
<reference evidence="2" key="1">
    <citation type="submission" date="2025-08" db="UniProtKB">
        <authorList>
            <consortium name="Ensembl"/>
        </authorList>
    </citation>
    <scope>IDENTIFICATION</scope>
</reference>
<proteinExistence type="predicted"/>
<dbReference type="PANTHER" id="PTHR23317">
    <property type="entry name" value="DEDICATOR OF CYTOKINESIS DOCK"/>
    <property type="match status" value="1"/>
</dbReference>
<evidence type="ECO:0000256" key="1">
    <source>
        <dbReference type="SAM" id="MobiDB-lite"/>
    </source>
</evidence>
<sequence>MVSQIAPQFPADDVEVVREPRECRTLEPGVPDEGWVPGLRLAIERVSLKLHFGAGRVSRPLSCRRKSLSHSVLGGRPGGWAQLAGAWLGCLEPAARCGLPNSCKPDPLSPLEKGTLFLLVPGALSAQPGSAELDRSNEELRKENRHPELLALFPAPDEDEAVERCSMPEIPREHFGQRILVKCLSLKFEIEIEPIFGTLALYDSKEKRKISENFYFDLNSEQVKGLLRAPSGHPAISTLARSAIFSITYPSPDIFLVIKLEKVLQQGDISDCCEPYMVMKETDAAKNKEKLEKLRGTAEQFCSRLGRYRMPFAWTAIHLLNIVSTAGSLEHDPTDAESGEPERRGTWNERKRRMLERMSAGEELCSFASFRPATLTVTNFFKQEGDRLSAEDLYKFLADMRRPTSLLRRLRPITGALKVDISPAPESPHYCLTPELLHVKPYPDPRVRPTKEILEFPAREVYVPHTTYRWAPAAFSWEVTGRPMAPGHGVIGHQMGALLNNRARHICWDLWDGEGVWLLAMSPECTHKTHWENVTRG</sequence>
<evidence type="ECO:0000313" key="3">
    <source>
        <dbReference type="Proteomes" id="UP000694390"/>
    </source>
</evidence>
<name>A0A8C4Y594_9SAUR</name>
<dbReference type="InterPro" id="IPR026791">
    <property type="entry name" value="DOCK"/>
</dbReference>
<keyword evidence="3" id="KW-1185">Reference proteome</keyword>
<feature type="region of interest" description="Disordered" evidence="1">
    <location>
        <begin position="329"/>
        <end position="350"/>
    </location>
</feature>
<dbReference type="Proteomes" id="UP000694390">
    <property type="component" value="Unassembled WGS sequence"/>
</dbReference>
<accession>A0A8C4Y594</accession>
<dbReference type="OrthoDB" id="47328at2759"/>
<dbReference type="AlphaFoldDB" id="A0A8C4Y594"/>
<protein>
    <submittedName>
        <fullName evidence="2">Dedicator of cytokinesis 6</fullName>
    </submittedName>
</protein>
<evidence type="ECO:0000313" key="2">
    <source>
        <dbReference type="Ensembl" id="ENSGEVP00005019957.1"/>
    </source>
</evidence>
<organism evidence="2 3">
    <name type="scientific">Gopherus evgoodei</name>
    <name type="common">Goodes thornscrub tortoise</name>
    <dbReference type="NCBI Taxonomy" id="1825980"/>
    <lineage>
        <taxon>Eukaryota</taxon>
        <taxon>Metazoa</taxon>
        <taxon>Chordata</taxon>
        <taxon>Craniata</taxon>
        <taxon>Vertebrata</taxon>
        <taxon>Euteleostomi</taxon>
        <taxon>Archelosauria</taxon>
        <taxon>Testudinata</taxon>
        <taxon>Testudines</taxon>
        <taxon>Cryptodira</taxon>
        <taxon>Durocryptodira</taxon>
        <taxon>Testudinoidea</taxon>
        <taxon>Testudinidae</taxon>
        <taxon>Gopherus</taxon>
    </lineage>
</organism>
<dbReference type="GO" id="GO:0005829">
    <property type="term" value="C:cytosol"/>
    <property type="evidence" value="ECO:0007669"/>
    <property type="project" value="TreeGrafter"/>
</dbReference>
<dbReference type="GO" id="GO:0005085">
    <property type="term" value="F:guanyl-nucleotide exchange factor activity"/>
    <property type="evidence" value="ECO:0007669"/>
    <property type="project" value="InterPro"/>
</dbReference>